<gene>
    <name evidence="9" type="ORF">S12H4_46187</name>
</gene>
<keyword evidence="3" id="KW-0997">Cell inner membrane</keyword>
<evidence type="ECO:0000256" key="4">
    <source>
        <dbReference type="ARBA" id="ARBA00022692"/>
    </source>
</evidence>
<evidence type="ECO:0000256" key="1">
    <source>
        <dbReference type="ARBA" id="ARBA00004429"/>
    </source>
</evidence>
<evidence type="ECO:0000256" key="5">
    <source>
        <dbReference type="ARBA" id="ARBA00022989"/>
    </source>
</evidence>
<protein>
    <recommendedName>
        <fullName evidence="8">TRAP C4-dicarboxylate transport system permease DctM subunit domain-containing protein</fullName>
    </recommendedName>
</protein>
<dbReference type="GO" id="GO:0005886">
    <property type="term" value="C:plasma membrane"/>
    <property type="evidence" value="ECO:0007669"/>
    <property type="project" value="UniProtKB-SubCell"/>
</dbReference>
<feature type="transmembrane region" description="Helical" evidence="7">
    <location>
        <begin position="152"/>
        <end position="169"/>
    </location>
</feature>
<dbReference type="InterPro" id="IPR010656">
    <property type="entry name" value="DctM"/>
</dbReference>
<reference evidence="9" key="1">
    <citation type="journal article" date="2014" name="Front. Microbiol.">
        <title>High frequency of phylogenetically diverse reductive dehalogenase-homologous genes in deep subseafloor sedimentary metagenomes.</title>
        <authorList>
            <person name="Kawai M."/>
            <person name="Futagami T."/>
            <person name="Toyoda A."/>
            <person name="Takaki Y."/>
            <person name="Nishi S."/>
            <person name="Hori S."/>
            <person name="Arai W."/>
            <person name="Tsubouchi T."/>
            <person name="Morono Y."/>
            <person name="Uchiyama I."/>
            <person name="Ito T."/>
            <person name="Fujiyama A."/>
            <person name="Inagaki F."/>
            <person name="Takami H."/>
        </authorList>
    </citation>
    <scope>NUCLEOTIDE SEQUENCE</scope>
    <source>
        <strain evidence="9">Expedition CK06-06</strain>
    </source>
</reference>
<comment type="caution">
    <text evidence="9">The sequence shown here is derived from an EMBL/GenBank/DDBJ whole genome shotgun (WGS) entry which is preliminary data.</text>
</comment>
<dbReference type="AlphaFoldDB" id="X1UB79"/>
<feature type="transmembrane region" description="Helical" evidence="7">
    <location>
        <begin position="6"/>
        <end position="31"/>
    </location>
</feature>
<keyword evidence="4 7" id="KW-0812">Transmembrane</keyword>
<accession>X1UB79</accession>
<dbReference type="Pfam" id="PF06808">
    <property type="entry name" value="DctM"/>
    <property type="match status" value="1"/>
</dbReference>
<evidence type="ECO:0000313" key="9">
    <source>
        <dbReference type="EMBL" id="GAJ14783.1"/>
    </source>
</evidence>
<dbReference type="PANTHER" id="PTHR33362:SF7">
    <property type="entry name" value="SLL1103 PROTEIN"/>
    <property type="match status" value="1"/>
</dbReference>
<evidence type="ECO:0000256" key="2">
    <source>
        <dbReference type="ARBA" id="ARBA00022475"/>
    </source>
</evidence>
<sequence length="230" mass="24388">MASVSVLAGTILAAIMGIIGAAVVTLGIIAVPTMFEHKYDKKLAIGSVMAGGTLGILIPPSILFIIYGLVAAESIGALFAGGILPGLVLAVLYITYITIRCYRNERLGPPLTREEWAKITWRIRLRDTWGIAFPVVLVICVLGSIFTGVASITEAAGVAAFGGIVAAVLKRRLSWENLKLASYDTAKTTCMVMWTIFGAQAFVTFYLAVGGGDFITHLILGCELGKYGTL</sequence>
<dbReference type="PANTHER" id="PTHR33362">
    <property type="entry name" value="SIALIC ACID TRAP TRANSPORTER PERMEASE PROTEIN SIAT-RELATED"/>
    <property type="match status" value="1"/>
</dbReference>
<keyword evidence="6 7" id="KW-0472">Membrane</keyword>
<proteinExistence type="predicted"/>
<evidence type="ECO:0000256" key="6">
    <source>
        <dbReference type="ARBA" id="ARBA00023136"/>
    </source>
</evidence>
<dbReference type="EMBL" id="BARW01028634">
    <property type="protein sequence ID" value="GAJ14783.1"/>
    <property type="molecule type" value="Genomic_DNA"/>
</dbReference>
<organism evidence="9">
    <name type="scientific">marine sediment metagenome</name>
    <dbReference type="NCBI Taxonomy" id="412755"/>
    <lineage>
        <taxon>unclassified sequences</taxon>
        <taxon>metagenomes</taxon>
        <taxon>ecological metagenomes</taxon>
    </lineage>
</organism>
<evidence type="ECO:0000256" key="7">
    <source>
        <dbReference type="SAM" id="Phobius"/>
    </source>
</evidence>
<feature type="non-terminal residue" evidence="9">
    <location>
        <position position="230"/>
    </location>
</feature>
<feature type="transmembrane region" description="Helical" evidence="7">
    <location>
        <begin position="190"/>
        <end position="209"/>
    </location>
</feature>
<feature type="transmembrane region" description="Helical" evidence="7">
    <location>
        <begin position="43"/>
        <end position="69"/>
    </location>
</feature>
<dbReference type="InterPro" id="IPR004681">
    <property type="entry name" value="TRAP_DctM"/>
</dbReference>
<feature type="domain" description="TRAP C4-dicarboxylate transport system permease DctM subunit" evidence="8">
    <location>
        <begin position="1"/>
        <end position="229"/>
    </location>
</feature>
<comment type="subcellular location">
    <subcellularLocation>
        <location evidence="1">Cell inner membrane</location>
        <topology evidence="1">Multi-pass membrane protein</topology>
    </subcellularLocation>
</comment>
<feature type="transmembrane region" description="Helical" evidence="7">
    <location>
        <begin position="128"/>
        <end position="146"/>
    </location>
</feature>
<evidence type="ECO:0000259" key="8">
    <source>
        <dbReference type="Pfam" id="PF06808"/>
    </source>
</evidence>
<name>X1UB79_9ZZZZ</name>
<keyword evidence="5 7" id="KW-1133">Transmembrane helix</keyword>
<feature type="transmembrane region" description="Helical" evidence="7">
    <location>
        <begin position="75"/>
        <end position="96"/>
    </location>
</feature>
<dbReference type="GO" id="GO:0022857">
    <property type="term" value="F:transmembrane transporter activity"/>
    <property type="evidence" value="ECO:0007669"/>
    <property type="project" value="TreeGrafter"/>
</dbReference>
<evidence type="ECO:0000256" key="3">
    <source>
        <dbReference type="ARBA" id="ARBA00022519"/>
    </source>
</evidence>
<keyword evidence="2" id="KW-1003">Cell membrane</keyword>